<protein>
    <submittedName>
        <fullName evidence="2">Uncharacterized protein</fullName>
    </submittedName>
</protein>
<dbReference type="RefSeq" id="WP_170192606.1">
    <property type="nucleotide sequence ID" value="NZ_JABBNB010000002.1"/>
</dbReference>
<dbReference type="EMBL" id="JABBNB010000002">
    <property type="protein sequence ID" value="NMO00086.1"/>
    <property type="molecule type" value="Genomic_DNA"/>
</dbReference>
<comment type="caution">
    <text evidence="2">The sequence shown here is derived from an EMBL/GenBank/DDBJ whole genome shotgun (WGS) entry which is preliminary data.</text>
</comment>
<gene>
    <name evidence="2" type="ORF">HH308_02525</name>
</gene>
<feature type="chain" id="PRO_5032332961" evidence="1">
    <location>
        <begin position="30"/>
        <end position="62"/>
    </location>
</feature>
<evidence type="ECO:0000256" key="1">
    <source>
        <dbReference type="SAM" id="SignalP"/>
    </source>
</evidence>
<evidence type="ECO:0000313" key="3">
    <source>
        <dbReference type="Proteomes" id="UP000550729"/>
    </source>
</evidence>
<keyword evidence="3" id="KW-1185">Reference proteome</keyword>
<evidence type="ECO:0000313" key="2">
    <source>
        <dbReference type="EMBL" id="NMO00086.1"/>
    </source>
</evidence>
<proteinExistence type="predicted"/>
<dbReference type="AlphaFoldDB" id="A0A848KN33"/>
<accession>A0A848KN33</accession>
<organism evidence="2 3">
    <name type="scientific">Gordonia asplenii</name>
    <dbReference type="NCBI Taxonomy" id="2725283"/>
    <lineage>
        <taxon>Bacteria</taxon>
        <taxon>Bacillati</taxon>
        <taxon>Actinomycetota</taxon>
        <taxon>Actinomycetes</taxon>
        <taxon>Mycobacteriales</taxon>
        <taxon>Gordoniaceae</taxon>
        <taxon>Gordonia</taxon>
    </lineage>
</organism>
<dbReference type="Proteomes" id="UP000550729">
    <property type="component" value="Unassembled WGS sequence"/>
</dbReference>
<name>A0A848KN33_9ACTN</name>
<feature type="signal peptide" evidence="1">
    <location>
        <begin position="1"/>
        <end position="29"/>
    </location>
</feature>
<sequence length="62" mass="6510">MNRKNLAAGVAAISIASGLAVMTPSVASAAPSTFRHEVSQSCVFDFTFPIIGGRVKFLCYDS</sequence>
<keyword evidence="1" id="KW-0732">Signal</keyword>
<reference evidence="2 3" key="1">
    <citation type="submission" date="2020-04" db="EMBL/GenBank/DDBJ databases">
        <title>Gordonia sp. nov. TBRC 11910.</title>
        <authorList>
            <person name="Suriyachadkun C."/>
        </authorList>
    </citation>
    <scope>NUCLEOTIDE SEQUENCE [LARGE SCALE GENOMIC DNA]</scope>
    <source>
        <strain evidence="2 3">TBRC 11910</strain>
    </source>
</reference>